<protein>
    <recommendedName>
        <fullName evidence="5">Stage III sporulation protein AF</fullName>
    </recommendedName>
</protein>
<name>A0A383REM1_PAEAL</name>
<keyword evidence="2" id="KW-0472">Membrane</keyword>
<reference evidence="4" key="1">
    <citation type="submission" date="2018-08" db="EMBL/GenBank/DDBJ databases">
        <authorList>
            <person name="Chevrot R."/>
        </authorList>
    </citation>
    <scope>NUCLEOTIDE SEQUENCE [LARGE SCALE GENOMIC DNA]</scope>
</reference>
<evidence type="ECO:0000313" key="4">
    <source>
        <dbReference type="Proteomes" id="UP000304148"/>
    </source>
</evidence>
<evidence type="ECO:0000256" key="2">
    <source>
        <dbReference type="SAM" id="Phobius"/>
    </source>
</evidence>
<keyword evidence="2" id="KW-1133">Transmembrane helix</keyword>
<sequence length="271" mass="30450">MSWLSQWMKEIIMIVLLATFIDLLLPNRSMQRYVKLMLSLIILLTLLSPVLKLFDARLADQLAGEWNSTLSSTLPAERNQSTSVSEIRRQGELLAREQEGSALRLAEAEIGSQMKEQLALAFRHSVQNASDMKRYISEEQVQVEQLQVKLTRNAKGEPIIERIELALSTGQAAVSETDSIDFVKTDGTVEAVKPVHQVQIQSGLIGQEGQEKGQSQQSKEIPASGYSEQLGEEAEQYRSKVTNQAIRSLMTSWIVNAEQIKVEWKRAEPKL</sequence>
<evidence type="ECO:0008006" key="5">
    <source>
        <dbReference type="Google" id="ProtNLM"/>
    </source>
</evidence>
<gene>
    <name evidence="3" type="ORF">PBLR_13211</name>
</gene>
<dbReference type="Pfam" id="PF09581">
    <property type="entry name" value="Spore_III_AF"/>
    <property type="match status" value="1"/>
</dbReference>
<proteinExistence type="predicted"/>
<dbReference type="InterPro" id="IPR014245">
    <property type="entry name" value="Spore_III_AF"/>
</dbReference>
<evidence type="ECO:0000313" key="3">
    <source>
        <dbReference type="EMBL" id="SYX84789.1"/>
    </source>
</evidence>
<feature type="transmembrane region" description="Helical" evidence="2">
    <location>
        <begin position="6"/>
        <end position="25"/>
    </location>
</feature>
<dbReference type="Proteomes" id="UP000304148">
    <property type="component" value="Chromosome"/>
</dbReference>
<organism evidence="3 4">
    <name type="scientific">Paenibacillus alvei</name>
    <name type="common">Bacillus alvei</name>
    <dbReference type="NCBI Taxonomy" id="44250"/>
    <lineage>
        <taxon>Bacteria</taxon>
        <taxon>Bacillati</taxon>
        <taxon>Bacillota</taxon>
        <taxon>Bacilli</taxon>
        <taxon>Bacillales</taxon>
        <taxon>Paenibacillaceae</taxon>
        <taxon>Paenibacillus</taxon>
    </lineage>
</organism>
<dbReference type="NCBIfam" id="TIGR02896">
    <property type="entry name" value="spore_III_AF"/>
    <property type="match status" value="1"/>
</dbReference>
<evidence type="ECO:0000256" key="1">
    <source>
        <dbReference type="SAM" id="MobiDB-lite"/>
    </source>
</evidence>
<dbReference type="EMBL" id="LS992241">
    <property type="protein sequence ID" value="SYX84789.1"/>
    <property type="molecule type" value="Genomic_DNA"/>
</dbReference>
<keyword evidence="2" id="KW-0812">Transmembrane</keyword>
<feature type="region of interest" description="Disordered" evidence="1">
    <location>
        <begin position="203"/>
        <end position="232"/>
    </location>
</feature>
<accession>A0A383REM1</accession>
<dbReference type="RefSeq" id="WP_138186607.1">
    <property type="nucleotide sequence ID" value="NZ_LS992241.1"/>
</dbReference>
<feature type="transmembrane region" description="Helical" evidence="2">
    <location>
        <begin position="37"/>
        <end position="54"/>
    </location>
</feature>
<dbReference type="AlphaFoldDB" id="A0A383REM1"/>